<dbReference type="EMBL" id="JAJSOF020000003">
    <property type="protein sequence ID" value="KAJ4449360.1"/>
    <property type="molecule type" value="Genomic_DNA"/>
</dbReference>
<keyword evidence="2" id="KW-1133">Transmembrane helix</keyword>
<dbReference type="Proteomes" id="UP001148838">
    <property type="component" value="Unassembled WGS sequence"/>
</dbReference>
<protein>
    <recommendedName>
        <fullName evidence="3">Transposase Tc1-like domain-containing protein</fullName>
    </recommendedName>
</protein>
<feature type="transmembrane region" description="Helical" evidence="2">
    <location>
        <begin position="356"/>
        <end position="377"/>
    </location>
</feature>
<evidence type="ECO:0000259" key="3">
    <source>
        <dbReference type="Pfam" id="PF01498"/>
    </source>
</evidence>
<dbReference type="Pfam" id="PF01498">
    <property type="entry name" value="HTH_Tnp_Tc3_2"/>
    <property type="match status" value="1"/>
</dbReference>
<evidence type="ECO:0000313" key="4">
    <source>
        <dbReference type="EMBL" id="KAJ4449360.1"/>
    </source>
</evidence>
<name>A0ABQ8TUM2_PERAM</name>
<accession>A0ABQ8TUM2</accession>
<organism evidence="4 5">
    <name type="scientific">Periplaneta americana</name>
    <name type="common">American cockroach</name>
    <name type="synonym">Blatta americana</name>
    <dbReference type="NCBI Taxonomy" id="6978"/>
    <lineage>
        <taxon>Eukaryota</taxon>
        <taxon>Metazoa</taxon>
        <taxon>Ecdysozoa</taxon>
        <taxon>Arthropoda</taxon>
        <taxon>Hexapoda</taxon>
        <taxon>Insecta</taxon>
        <taxon>Pterygota</taxon>
        <taxon>Neoptera</taxon>
        <taxon>Polyneoptera</taxon>
        <taxon>Dictyoptera</taxon>
        <taxon>Blattodea</taxon>
        <taxon>Blattoidea</taxon>
        <taxon>Blattidae</taxon>
        <taxon>Blattinae</taxon>
        <taxon>Periplaneta</taxon>
    </lineage>
</organism>
<feature type="domain" description="Transposase Tc1-like" evidence="3">
    <location>
        <begin position="79"/>
        <end position="134"/>
    </location>
</feature>
<evidence type="ECO:0000313" key="5">
    <source>
        <dbReference type="Proteomes" id="UP001148838"/>
    </source>
</evidence>
<feature type="region of interest" description="Disordered" evidence="1">
    <location>
        <begin position="316"/>
        <end position="342"/>
    </location>
</feature>
<dbReference type="Gene3D" id="3.30.420.10">
    <property type="entry name" value="Ribonuclease H-like superfamily/Ribonuclease H"/>
    <property type="match status" value="1"/>
</dbReference>
<sequence length="378" mass="43358">MGESRNAYRVLVGRPEGKRPLGRPRRRWEDNIKMDLREVGYDDRDWINLGSVRGGIEDKHTGISCSTERSLSRFLLFSCLLIAAQVNEECNKQVSPQTIRRTLKTEDFDGRVVKKKPYVSEVNRRKLNFAKEYIQKAKNWWNDVFADESPYKVLGQTGGQWCGEDLIKSYKNKPSANCEAWWRRCDGLGCISARGVGELENGPKRTAYEVRTWLLYNCSKVIRNPAQSPDLNAIKNLWDELDRRIRTELKRRLLKEWDSISSNYSHIQKLVSSTPKRLNAYDECREVYENGWDRINGCNSDNTGRSGSCEQVLQELSGGDDSDCDDNTDTGNDDEGDNNYNNVVDDDDYDDLTMSAISIIMILMTMMIILMIAILVMA</sequence>
<evidence type="ECO:0000256" key="1">
    <source>
        <dbReference type="SAM" id="MobiDB-lite"/>
    </source>
</evidence>
<keyword evidence="2" id="KW-0812">Transmembrane</keyword>
<dbReference type="InterPro" id="IPR002492">
    <property type="entry name" value="Transposase_Tc1-like"/>
</dbReference>
<evidence type="ECO:0000256" key="2">
    <source>
        <dbReference type="SAM" id="Phobius"/>
    </source>
</evidence>
<keyword evidence="5" id="KW-1185">Reference proteome</keyword>
<reference evidence="4 5" key="1">
    <citation type="journal article" date="2022" name="Allergy">
        <title>Genome assembly and annotation of Periplaneta americana reveal a comprehensive cockroach allergen profile.</title>
        <authorList>
            <person name="Wang L."/>
            <person name="Xiong Q."/>
            <person name="Saelim N."/>
            <person name="Wang L."/>
            <person name="Nong W."/>
            <person name="Wan A.T."/>
            <person name="Shi M."/>
            <person name="Liu X."/>
            <person name="Cao Q."/>
            <person name="Hui J.H.L."/>
            <person name="Sookrung N."/>
            <person name="Leung T.F."/>
            <person name="Tungtrongchitr A."/>
            <person name="Tsui S.K.W."/>
        </authorList>
    </citation>
    <scope>NUCLEOTIDE SEQUENCE [LARGE SCALE GENOMIC DNA]</scope>
    <source>
        <strain evidence="4">PWHHKU_190912</strain>
    </source>
</reference>
<dbReference type="InterPro" id="IPR036397">
    <property type="entry name" value="RNaseH_sf"/>
</dbReference>
<keyword evidence="2" id="KW-0472">Membrane</keyword>
<gene>
    <name evidence="4" type="ORF">ANN_00758</name>
</gene>
<proteinExistence type="predicted"/>
<feature type="compositionally biased region" description="Acidic residues" evidence="1">
    <location>
        <begin position="318"/>
        <end position="337"/>
    </location>
</feature>
<comment type="caution">
    <text evidence="4">The sequence shown here is derived from an EMBL/GenBank/DDBJ whole genome shotgun (WGS) entry which is preliminary data.</text>
</comment>